<evidence type="ECO:0000313" key="2">
    <source>
        <dbReference type="EMBL" id="MBC2883101.1"/>
    </source>
</evidence>
<organism evidence="2 3">
    <name type="scientific">Campylobacter massiliensis</name>
    <dbReference type="NCBI Taxonomy" id="2762557"/>
    <lineage>
        <taxon>Bacteria</taxon>
        <taxon>Pseudomonadati</taxon>
        <taxon>Campylobacterota</taxon>
        <taxon>Epsilonproteobacteria</taxon>
        <taxon>Campylobacterales</taxon>
        <taxon>Campylobacteraceae</taxon>
        <taxon>Campylobacter</taxon>
    </lineage>
</organism>
<evidence type="ECO:0000256" key="1">
    <source>
        <dbReference type="SAM" id="MobiDB-lite"/>
    </source>
</evidence>
<evidence type="ECO:0000313" key="3">
    <source>
        <dbReference type="Proteomes" id="UP000552683"/>
    </source>
</evidence>
<dbReference type="AlphaFoldDB" id="A0A842J600"/>
<proteinExistence type="predicted"/>
<protein>
    <submittedName>
        <fullName evidence="2">Uncharacterized protein</fullName>
    </submittedName>
</protein>
<name>A0A842J600_9BACT</name>
<sequence>MISGVNGFNANVNYDFSSAHERNLKAREEKEAINLTSNQASNVAVAQPNSTNQANPKNSENVSSLKAVDIGFNIKEMQAAIREIKKLPPGAPANIRGVFSLSGYTLDEKISVWGKISGLDGSFSRSEAENLKKFINSSGAFGFDKLTRDLAEYDTTDVDEFTKKYINREYPFLGIEYNAGNKGMEILDSDMSVDEFKDRWAEYTVLKRLGESGAERISVDGENITIVINKNKAPVEFRELESIEYKDEQSKKAFIKFVRDAIEKGLDIQNLLEGRAEFKENTSEATAFKPIQATSKSKTYVDKDIRREFFENFLKAEREKGTDITEILSQLAKLGKFDVKV</sequence>
<gene>
    <name evidence="2" type="ORF">H7R39_07515</name>
</gene>
<feature type="region of interest" description="Disordered" evidence="1">
    <location>
        <begin position="36"/>
        <end position="60"/>
    </location>
</feature>
<dbReference type="RefSeq" id="WP_185898668.1">
    <property type="nucleotide sequence ID" value="NZ_JACLZK010000002.1"/>
</dbReference>
<reference evidence="2 3" key="1">
    <citation type="submission" date="2020-08" db="EMBL/GenBank/DDBJ databases">
        <title>Complete genome and description of Campylobacter massiliensis Marseille-Q3452 sp. nov.</title>
        <authorList>
            <person name="Antezack A."/>
        </authorList>
    </citation>
    <scope>NUCLEOTIDE SEQUENCE [LARGE SCALE GENOMIC DNA]</scope>
    <source>
        <strain evidence="2 3">Marseille-Q3452</strain>
    </source>
</reference>
<dbReference type="Proteomes" id="UP000552683">
    <property type="component" value="Unassembled WGS sequence"/>
</dbReference>
<keyword evidence="3" id="KW-1185">Reference proteome</keyword>
<comment type="caution">
    <text evidence="2">The sequence shown here is derived from an EMBL/GenBank/DDBJ whole genome shotgun (WGS) entry which is preliminary data.</text>
</comment>
<accession>A0A842J600</accession>
<dbReference type="EMBL" id="JACLZK010000002">
    <property type="protein sequence ID" value="MBC2883101.1"/>
    <property type="molecule type" value="Genomic_DNA"/>
</dbReference>